<keyword evidence="1" id="KW-0675">Receptor</keyword>
<protein>
    <submittedName>
        <fullName evidence="1">Gustatory receptor 16</fullName>
    </submittedName>
</protein>
<accession>A0A0B5A3F8</accession>
<reference evidence="1" key="1">
    <citation type="submission" date="2014-03" db="EMBL/GenBank/DDBJ databases">
        <title>Candidate Chemosensory Receptor Genes in Oriental Tobacco Budworm Helicoverpa assulta.</title>
        <authorList>
            <person name="Xu W."/>
        </authorList>
    </citation>
    <scope>NUCLEOTIDE SEQUENCE</scope>
</reference>
<proteinExistence type="evidence at transcript level"/>
<dbReference type="EMBL" id="KJ542725">
    <property type="protein sequence ID" value="AJD81609.1"/>
    <property type="molecule type" value="mRNA"/>
</dbReference>
<feature type="non-terminal residue" evidence="1">
    <location>
        <position position="1"/>
    </location>
</feature>
<sequence length="84" mass="9717">ITVLPLYFIQRVEIFIFCGAVYMLKCRVKIINNYLKEFIQKQDKKSVMVFTVGKAKPKPDTTLNYIGLPSIRNAKIRDLATAYD</sequence>
<dbReference type="AlphaFoldDB" id="A0A0B5A3F8"/>
<gene>
    <name evidence="1" type="primary">GR16</name>
</gene>
<name>A0A0B5A3F8_HELAU</name>
<feature type="non-terminal residue" evidence="1">
    <location>
        <position position="84"/>
    </location>
</feature>
<evidence type="ECO:0000313" key="1">
    <source>
        <dbReference type="EMBL" id="AJD81609.1"/>
    </source>
</evidence>
<organism evidence="1">
    <name type="scientific">Helicoverpa assulta</name>
    <name type="common">Oriental tobacco budworm</name>
    <name type="synonym">Heliothis assulta</name>
    <dbReference type="NCBI Taxonomy" id="52344"/>
    <lineage>
        <taxon>Eukaryota</taxon>
        <taxon>Metazoa</taxon>
        <taxon>Ecdysozoa</taxon>
        <taxon>Arthropoda</taxon>
        <taxon>Hexapoda</taxon>
        <taxon>Insecta</taxon>
        <taxon>Pterygota</taxon>
        <taxon>Neoptera</taxon>
        <taxon>Endopterygota</taxon>
        <taxon>Lepidoptera</taxon>
        <taxon>Glossata</taxon>
        <taxon>Ditrysia</taxon>
        <taxon>Noctuoidea</taxon>
        <taxon>Noctuidae</taxon>
        <taxon>Heliothinae</taxon>
        <taxon>Helicoverpa</taxon>
    </lineage>
</organism>